<dbReference type="Pfam" id="PF09344">
    <property type="entry name" value="Cas_CT1975"/>
    <property type="match status" value="1"/>
</dbReference>
<protein>
    <submittedName>
        <fullName evidence="1">CRISPR system Cascade subunit CasC</fullName>
    </submittedName>
</protein>
<gene>
    <name evidence="1" type="ORF">BJ969_003181</name>
</gene>
<proteinExistence type="predicted"/>
<reference evidence="1 2" key="1">
    <citation type="submission" date="2020-08" db="EMBL/GenBank/DDBJ databases">
        <title>Sequencing the genomes of 1000 actinobacteria strains.</title>
        <authorList>
            <person name="Klenk H.-P."/>
        </authorList>
    </citation>
    <scope>NUCLEOTIDE SEQUENCE [LARGE SCALE GENOMIC DNA]</scope>
    <source>
        <strain evidence="1 2">DSM 45582</strain>
    </source>
</reference>
<evidence type="ECO:0000313" key="1">
    <source>
        <dbReference type="EMBL" id="MBB5070093.1"/>
    </source>
</evidence>
<dbReference type="AlphaFoldDB" id="A0A840NIT2"/>
<name>A0A840NIT2_9PSEU</name>
<dbReference type="NCBIfam" id="TIGR01869">
    <property type="entry name" value="casC_Cse4"/>
    <property type="match status" value="1"/>
</dbReference>
<dbReference type="InterPro" id="IPR010148">
    <property type="entry name" value="CRISPR-assoc_prot_CT1975"/>
</dbReference>
<keyword evidence="2" id="KW-1185">Reference proteome</keyword>
<accession>A0A840NIT2</accession>
<dbReference type="RefSeq" id="WP_184479671.1">
    <property type="nucleotide sequence ID" value="NZ_JACHIV010000001.1"/>
</dbReference>
<organism evidence="1 2">
    <name type="scientific">Saccharopolyspora gloriosae</name>
    <dbReference type="NCBI Taxonomy" id="455344"/>
    <lineage>
        <taxon>Bacteria</taxon>
        <taxon>Bacillati</taxon>
        <taxon>Actinomycetota</taxon>
        <taxon>Actinomycetes</taxon>
        <taxon>Pseudonocardiales</taxon>
        <taxon>Pseudonocardiaceae</taxon>
        <taxon>Saccharopolyspora</taxon>
    </lineage>
</organism>
<evidence type="ECO:0000313" key="2">
    <source>
        <dbReference type="Proteomes" id="UP000580474"/>
    </source>
</evidence>
<dbReference type="Proteomes" id="UP000580474">
    <property type="component" value="Unassembled WGS sequence"/>
</dbReference>
<sequence>MILELHLLQSFPVSNLNRDDLGQPKSATFGGVPRARISSQSLKRAARDEFTEYGLQKTNLGSRTKRLVIGTAEELGKRGCDTEIAPAIATAALGQLGFKVEKAQRTQYLMFVGHHAIELLADFCEENWDPIAEAVEKAKASKKKDSDEPVKIAKVKPEKEVAAAAKRIFDATRSADIALFGRMIADNSDFNVNAASQVAHAISTHAVATEFDYYTAVDDLKKDDEPGADMIGTIDFNTACYYRYVNLDLTQLRKNLLGDEELVAQAAKAWLGAFIETTPTGKQTTTAARTMPETLLGTVRNRGAWNLANAFLRPVTGTDLLGTSTQRMFEHFEKLRGFYGDSALRTVAGAALSCGTDPLPAEDTVTGIDELSTRLLTTALETA</sequence>
<dbReference type="EMBL" id="JACHIV010000001">
    <property type="protein sequence ID" value="MBB5070093.1"/>
    <property type="molecule type" value="Genomic_DNA"/>
</dbReference>
<comment type="caution">
    <text evidence="1">The sequence shown here is derived from an EMBL/GenBank/DDBJ whole genome shotgun (WGS) entry which is preliminary data.</text>
</comment>